<keyword evidence="5 8" id="KW-1133">Transmembrane helix</keyword>
<accession>A0A225AUI7</accession>
<keyword evidence="3 8" id="KW-0812">Transmembrane</keyword>
<feature type="transmembrane region" description="Helical" evidence="8">
    <location>
        <begin position="448"/>
        <end position="465"/>
    </location>
</feature>
<dbReference type="NCBIfam" id="TIGR02970">
    <property type="entry name" value="succ_dehyd_cytB"/>
    <property type="match status" value="1"/>
</dbReference>
<keyword evidence="6" id="KW-0408">Iron</keyword>
<evidence type="ECO:0000256" key="7">
    <source>
        <dbReference type="ARBA" id="ARBA00023136"/>
    </source>
</evidence>
<dbReference type="AlphaFoldDB" id="A0A225AUI7"/>
<evidence type="ECO:0000256" key="5">
    <source>
        <dbReference type="ARBA" id="ARBA00022989"/>
    </source>
</evidence>
<evidence type="ECO:0000256" key="1">
    <source>
        <dbReference type="ARBA" id="ARBA00004370"/>
    </source>
</evidence>
<dbReference type="InterPro" id="IPR016181">
    <property type="entry name" value="Acyl_CoA_acyltransferase"/>
</dbReference>
<dbReference type="InterPro" id="IPR034804">
    <property type="entry name" value="SQR/QFR_C/D"/>
</dbReference>
<evidence type="ECO:0000256" key="6">
    <source>
        <dbReference type="ARBA" id="ARBA00023004"/>
    </source>
</evidence>
<dbReference type="PANTHER" id="PTHR10978">
    <property type="entry name" value="SUCCINATE DEHYDROGENASE CYTOCHROME B560 SUBUNIT"/>
    <property type="match status" value="1"/>
</dbReference>
<keyword evidence="4" id="KW-0479">Metal-binding</keyword>
<dbReference type="RefSeq" id="XP_020117258.1">
    <property type="nucleotide sequence ID" value="XM_020262364.1"/>
</dbReference>
<dbReference type="Pfam" id="PF01127">
    <property type="entry name" value="Sdh_cyt"/>
    <property type="match status" value="1"/>
</dbReference>
<evidence type="ECO:0000256" key="2">
    <source>
        <dbReference type="ARBA" id="ARBA00022617"/>
    </source>
</evidence>
<comment type="caution">
    <text evidence="10">The sequence shown here is derived from an EMBL/GenBank/DDBJ whole genome shotgun (WGS) entry which is preliminary data.</text>
</comment>
<evidence type="ECO:0000259" key="9">
    <source>
        <dbReference type="PROSITE" id="PS51186"/>
    </source>
</evidence>
<dbReference type="GO" id="GO:0016020">
    <property type="term" value="C:membrane"/>
    <property type="evidence" value="ECO:0007669"/>
    <property type="project" value="UniProtKB-SubCell"/>
</dbReference>
<dbReference type="InterPro" id="IPR014314">
    <property type="entry name" value="Succ_DH_cytb556"/>
</dbReference>
<evidence type="ECO:0000256" key="3">
    <source>
        <dbReference type="ARBA" id="ARBA00022692"/>
    </source>
</evidence>
<comment type="subcellular location">
    <subcellularLocation>
        <location evidence="1">Membrane</location>
    </subcellularLocation>
</comment>
<dbReference type="EMBL" id="LFMY01000012">
    <property type="protein sequence ID" value="OKL57137.1"/>
    <property type="molecule type" value="Genomic_DNA"/>
</dbReference>
<dbReference type="PROSITE" id="PS51186">
    <property type="entry name" value="GNAT"/>
    <property type="match status" value="1"/>
</dbReference>
<dbReference type="GO" id="GO:0006099">
    <property type="term" value="P:tricarboxylic acid cycle"/>
    <property type="evidence" value="ECO:0007669"/>
    <property type="project" value="InterPro"/>
</dbReference>
<keyword evidence="2" id="KW-0349">Heme</keyword>
<feature type="transmembrane region" description="Helical" evidence="8">
    <location>
        <begin position="417"/>
        <end position="436"/>
    </location>
</feature>
<dbReference type="GO" id="GO:0016747">
    <property type="term" value="F:acyltransferase activity, transferring groups other than amino-acyl groups"/>
    <property type="evidence" value="ECO:0007669"/>
    <property type="project" value="InterPro"/>
</dbReference>
<dbReference type="CDD" id="cd03499">
    <property type="entry name" value="SQR_TypeC_SdhC"/>
    <property type="match status" value="1"/>
</dbReference>
<dbReference type="InterPro" id="IPR000701">
    <property type="entry name" value="SuccDH_FuR_B_TM-su"/>
</dbReference>
<keyword evidence="11" id="KW-1185">Reference proteome</keyword>
<dbReference type="Gene3D" id="3.40.630.30">
    <property type="match status" value="2"/>
</dbReference>
<evidence type="ECO:0000256" key="8">
    <source>
        <dbReference type="SAM" id="Phobius"/>
    </source>
</evidence>
<evidence type="ECO:0000256" key="4">
    <source>
        <dbReference type="ARBA" id="ARBA00022723"/>
    </source>
</evidence>
<dbReference type="OrthoDB" id="47059at2759"/>
<organism evidence="10 11">
    <name type="scientific">Talaromyces atroroseus</name>
    <dbReference type="NCBI Taxonomy" id="1441469"/>
    <lineage>
        <taxon>Eukaryota</taxon>
        <taxon>Fungi</taxon>
        <taxon>Dikarya</taxon>
        <taxon>Ascomycota</taxon>
        <taxon>Pezizomycotina</taxon>
        <taxon>Eurotiomycetes</taxon>
        <taxon>Eurotiomycetidae</taxon>
        <taxon>Eurotiales</taxon>
        <taxon>Trichocomaceae</taxon>
        <taxon>Talaromyces</taxon>
        <taxon>Talaromyces sect. Trachyspermi</taxon>
    </lineage>
</organism>
<dbReference type="CDD" id="cd04301">
    <property type="entry name" value="NAT_SF"/>
    <property type="match status" value="1"/>
</dbReference>
<dbReference type="InterPro" id="IPR000182">
    <property type="entry name" value="GNAT_dom"/>
</dbReference>
<gene>
    <name evidence="10" type="ORF">UA08_07467</name>
</gene>
<dbReference type="Proteomes" id="UP000214365">
    <property type="component" value="Unassembled WGS sequence"/>
</dbReference>
<dbReference type="GO" id="GO:0005739">
    <property type="term" value="C:mitochondrion"/>
    <property type="evidence" value="ECO:0007669"/>
    <property type="project" value="GOC"/>
</dbReference>
<name>A0A225AUI7_TALAT</name>
<feature type="domain" description="N-acetyltransferase" evidence="9">
    <location>
        <begin position="4"/>
        <end position="173"/>
    </location>
</feature>
<dbReference type="GeneID" id="31007223"/>
<reference evidence="10 11" key="1">
    <citation type="submission" date="2015-06" db="EMBL/GenBank/DDBJ databases">
        <title>Talaromyces atroroseus IBT 11181 draft genome.</title>
        <authorList>
            <person name="Rasmussen K.B."/>
            <person name="Rasmussen S."/>
            <person name="Petersen B."/>
            <person name="Sicheritz-Ponten T."/>
            <person name="Mortensen U.H."/>
            <person name="Thrane U."/>
        </authorList>
    </citation>
    <scope>NUCLEOTIDE SEQUENCE [LARGE SCALE GENOMIC DNA]</scope>
    <source>
        <strain evidence="10 11">IBT 11181</strain>
    </source>
</reference>
<dbReference type="Pfam" id="PF00583">
    <property type="entry name" value="Acetyltransf_1"/>
    <property type="match status" value="1"/>
</dbReference>
<dbReference type="GO" id="GO:0006121">
    <property type="term" value="P:mitochondrial electron transport, succinate to ubiquinone"/>
    <property type="evidence" value="ECO:0007669"/>
    <property type="project" value="TreeGrafter"/>
</dbReference>
<dbReference type="STRING" id="1441469.A0A225AUI7"/>
<evidence type="ECO:0000313" key="10">
    <source>
        <dbReference type="EMBL" id="OKL57137.1"/>
    </source>
</evidence>
<proteinExistence type="predicted"/>
<evidence type="ECO:0000313" key="11">
    <source>
        <dbReference type="Proteomes" id="UP000214365"/>
    </source>
</evidence>
<dbReference type="GO" id="GO:0046872">
    <property type="term" value="F:metal ion binding"/>
    <property type="evidence" value="ECO:0007669"/>
    <property type="project" value="UniProtKB-KW"/>
</dbReference>
<dbReference type="Gene3D" id="1.20.1300.10">
    <property type="entry name" value="Fumarate reductase/succinate dehydrogenase, transmembrane subunit"/>
    <property type="match status" value="1"/>
</dbReference>
<dbReference type="PANTHER" id="PTHR10978:SF5">
    <property type="entry name" value="SUCCINATE DEHYDROGENASE CYTOCHROME B560 SUBUNIT, MITOCHONDRIAL"/>
    <property type="match status" value="1"/>
</dbReference>
<dbReference type="SUPFAM" id="SSF55729">
    <property type="entry name" value="Acyl-CoA N-acyltransferases (Nat)"/>
    <property type="match status" value="2"/>
</dbReference>
<sequence length="523" mass="56931">MAELAIRPYDNTSDLAAVSALWQQAVPKYPISPQHLEELLVLRWGSHFVALIPNTDDSPASPRIIGFVATYTDVPGVSGLGSGSPAYLPVIIIHPGFQGKGHGTKLLQHAKDHLGKSFETIKVTSSIPRFWSGVPTDLSLKDQEFFAKRGFKETSRVKDFYQPLATFKSPQHILDRAASNGITFAPLTASGAEECLAAQELNFPRWAPGYQALHRGNHHEEIMVAFDRDGRQVGWTFILSPGKTRLWDGFAFVPVVGGEDGVSGNGRTAMISAVGVSKDVRGMGAGLGMVCAAMEEFKKRGGIDGVFVDQVVLDNFYEKVGETQPKMLSNKTMSLVPGLVKQGPFMRAFLAASAIARRQVGASRGLTTSSRRYASLQHNSKQTLSVLEQQRLRRPVAPHLTIYKWRYQSLTSILQRFSGIFLSGGLYLFAAGYLLAPLLVPQTAIAHLFDINTIAAFVGAWPVWAKVSAKFTLVWPFTFHAFNGVKQLVFDAGRGLTSRPGIVKASRAVAAVSFVSALALAFI</sequence>
<keyword evidence="7 8" id="KW-0472">Membrane</keyword>
<protein>
    <recommendedName>
        <fullName evidence="9">N-acetyltransferase domain-containing protein</fullName>
    </recommendedName>
</protein>
<dbReference type="SUPFAM" id="SSF81343">
    <property type="entry name" value="Fumarate reductase respiratory complex transmembrane subunits"/>
    <property type="match status" value="1"/>
</dbReference>
<dbReference type="GO" id="GO:0009055">
    <property type="term" value="F:electron transfer activity"/>
    <property type="evidence" value="ECO:0007669"/>
    <property type="project" value="InterPro"/>
</dbReference>